<sequence length="215" mass="23804">VEGAAMAGKGEGEGMRRKSRRRGGRRTRRGEHQIKAWNSKDRNLLALLQATLKLFLQTAHRNRLASSVAIDTYTMPSKHVMISHISAELEGYKSLLDSLRTEGAEGKGLMECDIRGGIKNEIRTYLHRCSPEDAEAEPDIDKSDLEVAVSFIRLESCYGTQKMKVIVGAPSWEGRALIQRALKAEAVATRHKGVAPAGWLEGEVGHWLETISDNL</sequence>
<reference evidence="2" key="1">
    <citation type="submission" date="2023-10" db="EMBL/GenBank/DDBJ databases">
        <authorList>
            <person name="Chen Y."/>
            <person name="Shah S."/>
            <person name="Dougan E. K."/>
            <person name="Thang M."/>
            <person name="Chan C."/>
        </authorList>
    </citation>
    <scope>NUCLEOTIDE SEQUENCE [LARGE SCALE GENOMIC DNA]</scope>
</reference>
<feature type="non-terminal residue" evidence="2">
    <location>
        <position position="215"/>
    </location>
</feature>
<keyword evidence="3" id="KW-1185">Reference proteome</keyword>
<feature type="compositionally biased region" description="Basic residues" evidence="1">
    <location>
        <begin position="17"/>
        <end position="29"/>
    </location>
</feature>
<organism evidence="2 3">
    <name type="scientific">Prorocentrum cordatum</name>
    <dbReference type="NCBI Taxonomy" id="2364126"/>
    <lineage>
        <taxon>Eukaryota</taxon>
        <taxon>Sar</taxon>
        <taxon>Alveolata</taxon>
        <taxon>Dinophyceae</taxon>
        <taxon>Prorocentrales</taxon>
        <taxon>Prorocentraceae</taxon>
        <taxon>Prorocentrum</taxon>
    </lineage>
</organism>
<gene>
    <name evidence="2" type="ORF">PCOR1329_LOCUS6205</name>
</gene>
<dbReference type="Proteomes" id="UP001189429">
    <property type="component" value="Unassembled WGS sequence"/>
</dbReference>
<evidence type="ECO:0000313" key="3">
    <source>
        <dbReference type="Proteomes" id="UP001189429"/>
    </source>
</evidence>
<dbReference type="EMBL" id="CAUYUJ010001659">
    <property type="protein sequence ID" value="CAK0797003.1"/>
    <property type="molecule type" value="Genomic_DNA"/>
</dbReference>
<name>A0ABN9PYH9_9DINO</name>
<accession>A0ABN9PYH9</accession>
<protein>
    <submittedName>
        <fullName evidence="2">Uncharacterized protein</fullName>
    </submittedName>
</protein>
<proteinExistence type="predicted"/>
<feature type="region of interest" description="Disordered" evidence="1">
    <location>
        <begin position="1"/>
        <end position="32"/>
    </location>
</feature>
<comment type="caution">
    <text evidence="2">The sequence shown here is derived from an EMBL/GenBank/DDBJ whole genome shotgun (WGS) entry which is preliminary data.</text>
</comment>
<evidence type="ECO:0000313" key="2">
    <source>
        <dbReference type="EMBL" id="CAK0797003.1"/>
    </source>
</evidence>
<feature type="non-terminal residue" evidence="2">
    <location>
        <position position="1"/>
    </location>
</feature>
<evidence type="ECO:0000256" key="1">
    <source>
        <dbReference type="SAM" id="MobiDB-lite"/>
    </source>
</evidence>